<keyword evidence="2" id="KW-1185">Reference proteome</keyword>
<accession>A0A1H4CRS2</accession>
<protein>
    <recommendedName>
        <fullName evidence="3">YD repeat-containing protein</fullName>
    </recommendedName>
</protein>
<dbReference type="AlphaFoldDB" id="A0A1H4CRS2"/>
<name>A0A1H4CRS2_9FLAO</name>
<gene>
    <name evidence="1" type="ORF">SAMN05421540_108125</name>
</gene>
<evidence type="ECO:0000313" key="1">
    <source>
        <dbReference type="EMBL" id="SEA63067.1"/>
    </source>
</evidence>
<sequence length="361" mass="42646">MHLKNIYLSIIFILISLQNQAQDIKVKSDLERMKLSGPVKSVTTTQYEVENVFSDNIGKLRKKRDPWFSSYLEFDRNGNQISKKNYKVNGEIKNTWNTIYDKNNNRIADIRLNSKDSLISKTTYDYNQNGKLIREIQYNSDCKVENSFLAKYNLKNKIIEEKWFKSDTLLIYRRETFYENDKVSASISYNSNGEINSKALYEYDNRGNKVKTKYIGDNNLTKSIFKYKYNNDRKKVKEETYNSSGELTAIKTWKYDGNEFKIEKTVFIPSSQKHKKTTYQNDVHGNMIERVKYIDDVMTYKNIYAYDQNNNQIMVKGYDSENELKSESFSKFEDDKLITKTNDIKSLDYVSVKYTTKIELD</sequence>
<proteinExistence type="predicted"/>
<evidence type="ECO:0008006" key="3">
    <source>
        <dbReference type="Google" id="ProtNLM"/>
    </source>
</evidence>
<dbReference type="Gene3D" id="2.180.10.10">
    <property type="entry name" value="RHS repeat-associated core"/>
    <property type="match status" value="1"/>
</dbReference>
<dbReference type="EMBL" id="FNQF01000008">
    <property type="protein sequence ID" value="SEA63067.1"/>
    <property type="molecule type" value="Genomic_DNA"/>
</dbReference>
<dbReference type="STRING" id="908615.SAMN05421540_108125"/>
<evidence type="ECO:0000313" key="2">
    <source>
        <dbReference type="Proteomes" id="UP000198820"/>
    </source>
</evidence>
<dbReference type="Proteomes" id="UP000198820">
    <property type="component" value="Unassembled WGS sequence"/>
</dbReference>
<organism evidence="1 2">
    <name type="scientific">Psychroflexus halocasei</name>
    <dbReference type="NCBI Taxonomy" id="908615"/>
    <lineage>
        <taxon>Bacteria</taxon>
        <taxon>Pseudomonadati</taxon>
        <taxon>Bacteroidota</taxon>
        <taxon>Flavobacteriia</taxon>
        <taxon>Flavobacteriales</taxon>
        <taxon>Flavobacteriaceae</taxon>
        <taxon>Psychroflexus</taxon>
    </lineage>
</organism>
<reference evidence="1 2" key="1">
    <citation type="submission" date="2016-10" db="EMBL/GenBank/DDBJ databases">
        <authorList>
            <person name="de Groot N.N."/>
        </authorList>
    </citation>
    <scope>NUCLEOTIDE SEQUENCE [LARGE SCALE GENOMIC DNA]</scope>
    <source>
        <strain evidence="1 2">DSM 23581</strain>
    </source>
</reference>